<proteinExistence type="predicted"/>
<feature type="domain" description="RING-type" evidence="10">
    <location>
        <begin position="673"/>
        <end position="714"/>
    </location>
</feature>
<dbReference type="PANTHER" id="PTHR22937:SF212">
    <property type="entry name" value="RING-TYPE E3 UBIQUITIN TRANSFERASE"/>
    <property type="match status" value="1"/>
</dbReference>
<feature type="compositionally biased region" description="Basic and acidic residues" evidence="9">
    <location>
        <begin position="410"/>
        <end position="422"/>
    </location>
</feature>
<dbReference type="Pfam" id="PF13639">
    <property type="entry name" value="zf-RING_2"/>
    <property type="match status" value="1"/>
</dbReference>
<keyword evidence="6" id="KW-0833">Ubl conjugation pathway</keyword>
<keyword evidence="7" id="KW-0862">Zinc</keyword>
<feature type="compositionally biased region" description="Low complexity" evidence="9">
    <location>
        <begin position="466"/>
        <end position="478"/>
    </location>
</feature>
<dbReference type="Gene3D" id="3.30.40.10">
    <property type="entry name" value="Zinc/RING finger domain, C3HC4 (zinc finger)"/>
    <property type="match status" value="1"/>
</dbReference>
<feature type="compositionally biased region" description="Polar residues" evidence="9">
    <location>
        <begin position="441"/>
        <end position="461"/>
    </location>
</feature>
<evidence type="ECO:0000256" key="3">
    <source>
        <dbReference type="ARBA" id="ARBA00022679"/>
    </source>
</evidence>
<dbReference type="SUPFAM" id="SSF57850">
    <property type="entry name" value="RING/U-box"/>
    <property type="match status" value="1"/>
</dbReference>
<evidence type="ECO:0000256" key="5">
    <source>
        <dbReference type="ARBA" id="ARBA00022771"/>
    </source>
</evidence>
<dbReference type="EMBL" id="JASCZI010030667">
    <property type="protein sequence ID" value="MED6124200.1"/>
    <property type="molecule type" value="Genomic_DNA"/>
</dbReference>
<evidence type="ECO:0000256" key="8">
    <source>
        <dbReference type="PROSITE-ProRule" id="PRU00175"/>
    </source>
</evidence>
<accession>A0ABU6RJT4</accession>
<dbReference type="InterPro" id="IPR001841">
    <property type="entry name" value="Znf_RING"/>
</dbReference>
<keyword evidence="12" id="KW-1185">Reference proteome</keyword>
<organism evidence="11 12">
    <name type="scientific">Stylosanthes scabra</name>
    <dbReference type="NCBI Taxonomy" id="79078"/>
    <lineage>
        <taxon>Eukaryota</taxon>
        <taxon>Viridiplantae</taxon>
        <taxon>Streptophyta</taxon>
        <taxon>Embryophyta</taxon>
        <taxon>Tracheophyta</taxon>
        <taxon>Spermatophyta</taxon>
        <taxon>Magnoliopsida</taxon>
        <taxon>eudicotyledons</taxon>
        <taxon>Gunneridae</taxon>
        <taxon>Pentapetalae</taxon>
        <taxon>rosids</taxon>
        <taxon>fabids</taxon>
        <taxon>Fabales</taxon>
        <taxon>Fabaceae</taxon>
        <taxon>Papilionoideae</taxon>
        <taxon>50 kb inversion clade</taxon>
        <taxon>dalbergioids sensu lato</taxon>
        <taxon>Dalbergieae</taxon>
        <taxon>Pterocarpus clade</taxon>
        <taxon>Stylosanthes</taxon>
    </lineage>
</organism>
<dbReference type="PROSITE" id="PS50089">
    <property type="entry name" value="ZF_RING_2"/>
    <property type="match status" value="1"/>
</dbReference>
<feature type="compositionally biased region" description="Low complexity" evidence="9">
    <location>
        <begin position="268"/>
        <end position="283"/>
    </location>
</feature>
<keyword evidence="4" id="KW-0479">Metal-binding</keyword>
<feature type="compositionally biased region" description="Low complexity" evidence="9">
    <location>
        <begin position="394"/>
        <end position="406"/>
    </location>
</feature>
<evidence type="ECO:0000313" key="12">
    <source>
        <dbReference type="Proteomes" id="UP001341840"/>
    </source>
</evidence>
<feature type="region of interest" description="Disordered" evidence="9">
    <location>
        <begin position="96"/>
        <end position="121"/>
    </location>
</feature>
<dbReference type="InterPro" id="IPR013083">
    <property type="entry name" value="Znf_RING/FYVE/PHD"/>
</dbReference>
<evidence type="ECO:0000313" key="11">
    <source>
        <dbReference type="EMBL" id="MED6124200.1"/>
    </source>
</evidence>
<dbReference type="SMART" id="SM00184">
    <property type="entry name" value="RING"/>
    <property type="match status" value="1"/>
</dbReference>
<dbReference type="EC" id="2.3.2.27" evidence="2"/>
<reference evidence="11 12" key="1">
    <citation type="journal article" date="2023" name="Plants (Basel)">
        <title>Bridging the Gap: Combining Genomics and Transcriptomics Approaches to Understand Stylosanthes scabra, an Orphan Legume from the Brazilian Caatinga.</title>
        <authorList>
            <person name="Ferreira-Neto J.R.C."/>
            <person name="da Silva M.D."/>
            <person name="Binneck E."/>
            <person name="de Melo N.F."/>
            <person name="da Silva R.H."/>
            <person name="de Melo A.L.T.M."/>
            <person name="Pandolfi V."/>
            <person name="Bustamante F.O."/>
            <person name="Brasileiro-Vidal A.C."/>
            <person name="Benko-Iseppon A.M."/>
        </authorList>
    </citation>
    <scope>NUCLEOTIDE SEQUENCE [LARGE SCALE GENOMIC DNA]</scope>
    <source>
        <tissue evidence="11">Leaves</tissue>
    </source>
</reference>
<feature type="region of interest" description="Disordered" evidence="9">
    <location>
        <begin position="506"/>
        <end position="550"/>
    </location>
</feature>
<evidence type="ECO:0000256" key="2">
    <source>
        <dbReference type="ARBA" id="ARBA00012483"/>
    </source>
</evidence>
<feature type="region of interest" description="Disordered" evidence="9">
    <location>
        <begin position="268"/>
        <end position="295"/>
    </location>
</feature>
<evidence type="ECO:0000256" key="4">
    <source>
        <dbReference type="ARBA" id="ARBA00022723"/>
    </source>
</evidence>
<dbReference type="Proteomes" id="UP001341840">
    <property type="component" value="Unassembled WGS sequence"/>
</dbReference>
<comment type="catalytic activity">
    <reaction evidence="1">
        <text>S-ubiquitinyl-[E2 ubiquitin-conjugating enzyme]-L-cysteine + [acceptor protein]-L-lysine = [E2 ubiquitin-conjugating enzyme]-L-cysteine + N(6)-ubiquitinyl-[acceptor protein]-L-lysine.</text>
        <dbReference type="EC" id="2.3.2.27"/>
    </reaction>
</comment>
<evidence type="ECO:0000259" key="10">
    <source>
        <dbReference type="PROSITE" id="PS50089"/>
    </source>
</evidence>
<gene>
    <name evidence="11" type="ORF">PIB30_056854</name>
</gene>
<protein>
    <recommendedName>
        <fullName evidence="2">RING-type E3 ubiquitin transferase</fullName>
        <ecNumber evidence="2">2.3.2.27</ecNumber>
    </recommendedName>
</protein>
<dbReference type="InterPro" id="IPR045191">
    <property type="entry name" value="MBR1/2-like"/>
</dbReference>
<feature type="region of interest" description="Disordered" evidence="9">
    <location>
        <begin position="232"/>
        <end position="255"/>
    </location>
</feature>
<evidence type="ECO:0000256" key="9">
    <source>
        <dbReference type="SAM" id="MobiDB-lite"/>
    </source>
</evidence>
<evidence type="ECO:0000256" key="7">
    <source>
        <dbReference type="ARBA" id="ARBA00022833"/>
    </source>
</evidence>
<feature type="compositionally biased region" description="Polar residues" evidence="9">
    <location>
        <begin position="235"/>
        <end position="255"/>
    </location>
</feature>
<comment type="caution">
    <text evidence="11">The sequence shown here is derived from an EMBL/GenBank/DDBJ whole genome shotgun (WGS) entry which is preliminary data.</text>
</comment>
<keyword evidence="5 8" id="KW-0863">Zinc-finger</keyword>
<evidence type="ECO:0000256" key="1">
    <source>
        <dbReference type="ARBA" id="ARBA00000900"/>
    </source>
</evidence>
<name>A0ABU6RJT4_9FABA</name>
<feature type="region of interest" description="Disordered" evidence="9">
    <location>
        <begin position="392"/>
        <end position="493"/>
    </location>
</feature>
<keyword evidence="3" id="KW-0808">Transferase</keyword>
<sequence length="723" mass="77948">MQGQRDTIGSLPETLEFDCGSASSGATTATVNQQICWNNMRNPAENRIPEYILPPSDANPSYVNPLNHGWQNLSGWSLGEPSYSNTQNEVNINNEQKRELGWSPSISFGAPASSRQEDRRVEPTNAVSMDNANTSSTMYVHGANSHMMTPQNLNLNAGMGDSSSANIHHVEHANLPKSIGPVNEHVPPPVIGSGPLMLPSGSNSLLFEDNDGRPGCSVDTRRVSCKRKAVERSVGQCSDGGSSSYSQHTDGSAWNTLPTQDYVGGSLARSSSVDRVSSRLGLSMGDGPSESIRDSNVAANPESFHRNFRLRVNPSSQQSSIPVPPPATFSTGNVIRTSGISSSAPILPRFHPSDNSPDVRPAPTVDTMIPQSQPLLVHVPALPRNIQSFRWGGASSSANNHPSNSAIPADNRDNNVPHEDASSRSLPRNLLEHPVFAPGTNLRNLARNPTSRAPSSGNLSIPGNVAAASSSRSGSHSAVNPSSASPWVARPNPQHYPRRLSEYVRRSLFPPPPGSEAGGSSNSNYPSARGPDSRALPSGAHPGTPSWLDRAGDHEYGIPYSIRSLAVAGEGSSRLVSELRNVLGLMRRGGSLRFEDVMILDQSVFSGIADIHDRHRDMRLDVDNMSYEELLALEERIGNVSTGLNEETILKLLKQKKHSDETGSQRESEAEPCCVCQEEYKDGEDIGTLDCGHDFHMECVKQWLKHKNLCPICKTTGLATKTT</sequence>
<dbReference type="PANTHER" id="PTHR22937">
    <property type="entry name" value="E3 UBIQUITIN-PROTEIN LIGASE RNF165"/>
    <property type="match status" value="1"/>
</dbReference>
<evidence type="ECO:0000256" key="6">
    <source>
        <dbReference type="ARBA" id="ARBA00022786"/>
    </source>
</evidence>